<comment type="caution">
    <text evidence="1">The sequence shown here is derived from an EMBL/GenBank/DDBJ whole genome shotgun (WGS) entry which is preliminary data.</text>
</comment>
<dbReference type="PANTHER" id="PTHR41813">
    <property type="entry name" value="REGULATOR PAB1642, PUTATIVE (AFU_ORTHOLOGUE AFUA_3G11955)-RELATED"/>
    <property type="match status" value="1"/>
</dbReference>
<dbReference type="EMBL" id="QVQW01000010">
    <property type="protein sequence ID" value="RKU47191.1"/>
    <property type="molecule type" value="Genomic_DNA"/>
</dbReference>
<dbReference type="SUPFAM" id="SSF48613">
    <property type="entry name" value="Heme oxygenase-like"/>
    <property type="match status" value="1"/>
</dbReference>
<protein>
    <recommendedName>
        <fullName evidence="3">Thiaminase-2/PQQC domain-containing protein</fullName>
    </recommendedName>
</protein>
<evidence type="ECO:0008006" key="3">
    <source>
        <dbReference type="Google" id="ProtNLM"/>
    </source>
</evidence>
<dbReference type="STRING" id="177199.A0A420YH76"/>
<keyword evidence="2" id="KW-1185">Reference proteome</keyword>
<dbReference type="AlphaFoldDB" id="A0A420YH76"/>
<proteinExistence type="predicted"/>
<dbReference type="InterPro" id="IPR053261">
    <property type="entry name" value="Polyketide-peptide_reg"/>
</dbReference>
<dbReference type="OrthoDB" id="37730at2759"/>
<dbReference type="PANTHER" id="PTHR41813:SF2">
    <property type="entry name" value="REGULATOR PAB1642, PUTATIVE (AFU_ORTHOLOGUE AFUA_3G11955)-RELATED"/>
    <property type="match status" value="1"/>
</dbReference>
<sequence length="295" mass="32752">MGSTSSKTPGHSSTSPNMTSFSLTHHLLSLYPEVYKKATQAPFLLVAAEGRLPKKTLGRWLANDRLYLHSYIRAAGKMIAELDLPIAASEAEAPETQLVDWLIEALAGVTREDKLFLDVARRYGLDIDLEVHHPVSDEVPSNDAMVINEAAKLPGLVMIEKMFGEVGKPAEVSVEGMKTPTILPWLEAAVLFFGTEKCYLDAWSWAKDWQLVHDKEDQARQDDDGGALRKEFIPNWSSDEFAGFVDKLGTIIDSAVAKMLERPGGEQLKDSLLKRVEGQWKSLLTAEAAFWPEVE</sequence>
<name>A0A420YH76_9PEZI</name>
<organism evidence="1 2">
    <name type="scientific">Coniochaeta pulveracea</name>
    <dbReference type="NCBI Taxonomy" id="177199"/>
    <lineage>
        <taxon>Eukaryota</taxon>
        <taxon>Fungi</taxon>
        <taxon>Dikarya</taxon>
        <taxon>Ascomycota</taxon>
        <taxon>Pezizomycotina</taxon>
        <taxon>Sordariomycetes</taxon>
        <taxon>Sordariomycetidae</taxon>
        <taxon>Coniochaetales</taxon>
        <taxon>Coniochaetaceae</taxon>
        <taxon>Coniochaeta</taxon>
    </lineage>
</organism>
<evidence type="ECO:0000313" key="2">
    <source>
        <dbReference type="Proteomes" id="UP000275385"/>
    </source>
</evidence>
<dbReference type="CDD" id="cd19357">
    <property type="entry name" value="TenA_E_At3g16990-like"/>
    <property type="match status" value="1"/>
</dbReference>
<dbReference type="InterPro" id="IPR016084">
    <property type="entry name" value="Haem_Oase-like_multi-hlx"/>
</dbReference>
<gene>
    <name evidence="1" type="ORF">DL546_007862</name>
</gene>
<dbReference type="Proteomes" id="UP000275385">
    <property type="component" value="Unassembled WGS sequence"/>
</dbReference>
<accession>A0A420YH76</accession>
<dbReference type="Gene3D" id="1.20.910.10">
    <property type="entry name" value="Heme oxygenase-like"/>
    <property type="match status" value="1"/>
</dbReference>
<reference evidence="1 2" key="1">
    <citation type="submission" date="2018-08" db="EMBL/GenBank/DDBJ databases">
        <title>Draft genome of the lignicolous fungus Coniochaeta pulveracea.</title>
        <authorList>
            <person name="Borstlap C.J."/>
            <person name="De Witt R.N."/>
            <person name="Botha A."/>
            <person name="Volschenk H."/>
        </authorList>
    </citation>
    <scope>NUCLEOTIDE SEQUENCE [LARGE SCALE GENOMIC DNA]</scope>
    <source>
        <strain evidence="1 2">CAB683</strain>
    </source>
</reference>
<evidence type="ECO:0000313" key="1">
    <source>
        <dbReference type="EMBL" id="RKU47191.1"/>
    </source>
</evidence>